<dbReference type="Proteomes" id="UP000480246">
    <property type="component" value="Unassembled WGS sequence"/>
</dbReference>
<feature type="chain" id="PRO_5028910184" evidence="1">
    <location>
        <begin position="26"/>
        <end position="412"/>
    </location>
</feature>
<proteinExistence type="predicted"/>
<organism evidence="3 4">
    <name type="scientific">Gracilibacillus oryzae</name>
    <dbReference type="NCBI Taxonomy" id="1672701"/>
    <lineage>
        <taxon>Bacteria</taxon>
        <taxon>Bacillati</taxon>
        <taxon>Bacillota</taxon>
        <taxon>Bacilli</taxon>
        <taxon>Bacillales</taxon>
        <taxon>Bacillaceae</taxon>
        <taxon>Gracilibacillus</taxon>
    </lineage>
</organism>
<dbReference type="InterPro" id="IPR036582">
    <property type="entry name" value="Mao_N_sf"/>
</dbReference>
<evidence type="ECO:0000256" key="1">
    <source>
        <dbReference type="SAM" id="SignalP"/>
    </source>
</evidence>
<name>A0A7C8L5T6_9BACI</name>
<comment type="caution">
    <text evidence="3">The sequence shown here is derived from an EMBL/GenBank/DDBJ whole genome shotgun (WGS) entry which is preliminary data.</text>
</comment>
<evidence type="ECO:0000259" key="2">
    <source>
        <dbReference type="Pfam" id="PF07833"/>
    </source>
</evidence>
<dbReference type="RefSeq" id="WP_153405571.1">
    <property type="nucleotide sequence ID" value="NZ_ML762437.1"/>
</dbReference>
<dbReference type="Pfam" id="PF07833">
    <property type="entry name" value="Cu_amine_oxidN1"/>
    <property type="match status" value="1"/>
</dbReference>
<keyword evidence="4" id="KW-1185">Reference proteome</keyword>
<dbReference type="InterPro" id="IPR012854">
    <property type="entry name" value="Cu_amine_oxidase-like_N"/>
</dbReference>
<gene>
    <name evidence="3" type="ORF">F9U64_15500</name>
</gene>
<protein>
    <submittedName>
        <fullName evidence="3">Copper amine oxidase N-terminal domain-containing protein</fullName>
    </submittedName>
</protein>
<accession>A0A7C8L5T6</accession>
<sequence>MKRLVISMMLAACLFMAVSPFQALAAEKEVSVVIDGETVDFKDVDPYIAQDRVLVPVRGVFENLGLEITWNAETETATLVKDDVTMEMTIDATSVLVNGEVVQIDAPLSVENARMFVPLSFVMENVGADVAWDHENKVVTITTGETSNELDAEAKELLAKISEVPMDSFSADMKLDQTMTMFGEEISMNMDIQMDSVLDPFGTHQALTLSMKELGEDLSLETYMTEDGYYEYDSTTDQWITYGEELTGDLSELSDLSNYQLDPAAQLELMERFYEDVKVVENEDTYELYISVSGDGFKDLLNEILSMPELGLGQELEGMEEALEQLNIQINKLEIVTVYDKETLYPVSDKMETDMVISMEGEEISIVQNMENTYSNVNAIDEITIPQEVIDSAVPFEEVYGDLEDFELDPAM</sequence>
<keyword evidence="1" id="KW-0732">Signal</keyword>
<evidence type="ECO:0000313" key="3">
    <source>
        <dbReference type="EMBL" id="KAB8129189.1"/>
    </source>
</evidence>
<dbReference type="Pfam" id="PF20316">
    <property type="entry name" value="DUF6612"/>
    <property type="match status" value="1"/>
</dbReference>
<dbReference type="AlphaFoldDB" id="A0A7C8L5T6"/>
<feature type="signal peptide" evidence="1">
    <location>
        <begin position="1"/>
        <end position="25"/>
    </location>
</feature>
<dbReference type="Gene3D" id="3.30.457.10">
    <property type="entry name" value="Copper amine oxidase-like, N-terminal domain"/>
    <property type="match status" value="2"/>
</dbReference>
<dbReference type="OrthoDB" id="1957331at2"/>
<evidence type="ECO:0000313" key="4">
    <source>
        <dbReference type="Proteomes" id="UP000480246"/>
    </source>
</evidence>
<reference evidence="3 4" key="1">
    <citation type="submission" date="2019-10" db="EMBL/GenBank/DDBJ databases">
        <title>Gracilibacillus sp. nov. isolated from rice seeds.</title>
        <authorList>
            <person name="He S."/>
        </authorList>
    </citation>
    <scope>NUCLEOTIDE SEQUENCE [LARGE SCALE GENOMIC DNA]</scope>
    <source>
        <strain evidence="3 4">TD8</strain>
    </source>
</reference>
<dbReference type="SUPFAM" id="SSF55383">
    <property type="entry name" value="Copper amine oxidase, domain N"/>
    <property type="match status" value="1"/>
</dbReference>
<feature type="domain" description="Copper amine oxidase-like N-terminal" evidence="2">
    <location>
        <begin position="33"/>
        <end position="141"/>
    </location>
</feature>
<dbReference type="InterPro" id="IPR046720">
    <property type="entry name" value="DUF6612"/>
</dbReference>
<dbReference type="EMBL" id="WEID01000077">
    <property type="protein sequence ID" value="KAB8129189.1"/>
    <property type="molecule type" value="Genomic_DNA"/>
</dbReference>